<gene>
    <name evidence="4" type="primary">LOC112282985</name>
    <name evidence="3" type="ORF">PHYPA_001240</name>
</gene>
<dbReference type="Pfam" id="PF00498">
    <property type="entry name" value="FHA"/>
    <property type="match status" value="1"/>
</dbReference>
<dbReference type="Gramene" id="Pp3c1_27160V3.2">
    <property type="protein sequence ID" value="Pp3c1_27160V3.2"/>
    <property type="gene ID" value="Pp3c1_27160"/>
</dbReference>
<evidence type="ECO:0000259" key="2">
    <source>
        <dbReference type="PROSITE" id="PS50006"/>
    </source>
</evidence>
<evidence type="ECO:0000256" key="1">
    <source>
        <dbReference type="SAM" id="MobiDB-lite"/>
    </source>
</evidence>
<organism evidence="3">
    <name type="scientific">Physcomitrium patens</name>
    <name type="common">Spreading-leaved earth moss</name>
    <name type="synonym">Physcomitrella patens</name>
    <dbReference type="NCBI Taxonomy" id="3218"/>
    <lineage>
        <taxon>Eukaryota</taxon>
        <taxon>Viridiplantae</taxon>
        <taxon>Streptophyta</taxon>
        <taxon>Embryophyta</taxon>
        <taxon>Bryophyta</taxon>
        <taxon>Bryophytina</taxon>
        <taxon>Bryopsida</taxon>
        <taxon>Funariidae</taxon>
        <taxon>Funariales</taxon>
        <taxon>Funariaceae</taxon>
        <taxon>Physcomitrium</taxon>
    </lineage>
</organism>
<dbReference type="AlphaFoldDB" id="A0A2K1L9V6"/>
<dbReference type="FunFam" id="2.60.200.20:FF:000063">
    <property type="entry name" value="Predicted protein"/>
    <property type="match status" value="1"/>
</dbReference>
<sequence length="244" mass="25812">MRGVFAMAAGQAIAGSLVLGSSASFAAPHCNDSNRSLALARKPFAVTLDVSSSRALGKSRFEIRHSFPLGKRLRRSCLRVSALQQTSTKSVRWVLDPCGDGNTSHLGAPVPLPSGFELASDNVTVGRVKDKADVVIPVATVSGVHARLEKKSGVLYVTDLDSTNGTYINNRRIRPGAVTPVPPGSYITFGDEHLAVFRYLQLEEDSPAEAPAEVPSEPSEASAEEPLEAQPLEAAADAPEPSPQ</sequence>
<dbReference type="PANTHER" id="PTHR23308">
    <property type="entry name" value="NUCLEAR INHIBITOR OF PROTEIN PHOSPHATASE-1"/>
    <property type="match status" value="1"/>
</dbReference>
<dbReference type="SUPFAM" id="SSF49879">
    <property type="entry name" value="SMAD/FHA domain"/>
    <property type="match status" value="1"/>
</dbReference>
<dbReference type="CDD" id="cd00060">
    <property type="entry name" value="FHA"/>
    <property type="match status" value="1"/>
</dbReference>
<proteinExistence type="predicted"/>
<keyword evidence="5" id="KW-1185">Reference proteome</keyword>
<reference evidence="3 5" key="2">
    <citation type="journal article" date="2018" name="Plant J.">
        <title>The Physcomitrella patens chromosome-scale assembly reveals moss genome structure and evolution.</title>
        <authorList>
            <person name="Lang D."/>
            <person name="Ullrich K.K."/>
            <person name="Murat F."/>
            <person name="Fuchs J."/>
            <person name="Jenkins J."/>
            <person name="Haas F.B."/>
            <person name="Piednoel M."/>
            <person name="Gundlach H."/>
            <person name="Van Bel M."/>
            <person name="Meyberg R."/>
            <person name="Vives C."/>
            <person name="Morata J."/>
            <person name="Symeonidi A."/>
            <person name="Hiss M."/>
            <person name="Muchero W."/>
            <person name="Kamisugi Y."/>
            <person name="Saleh O."/>
            <person name="Blanc G."/>
            <person name="Decker E.L."/>
            <person name="van Gessel N."/>
            <person name="Grimwood J."/>
            <person name="Hayes R.D."/>
            <person name="Graham S.W."/>
            <person name="Gunter L.E."/>
            <person name="McDaniel S.F."/>
            <person name="Hoernstein S.N.W."/>
            <person name="Larsson A."/>
            <person name="Li F.W."/>
            <person name="Perroud P.F."/>
            <person name="Phillips J."/>
            <person name="Ranjan P."/>
            <person name="Rokshar D.S."/>
            <person name="Rothfels C.J."/>
            <person name="Schneider L."/>
            <person name="Shu S."/>
            <person name="Stevenson D.W."/>
            <person name="Thummler F."/>
            <person name="Tillich M."/>
            <person name="Villarreal Aguilar J.C."/>
            <person name="Widiez T."/>
            <person name="Wong G.K."/>
            <person name="Wymore A."/>
            <person name="Zhang Y."/>
            <person name="Zimmer A.D."/>
            <person name="Quatrano R.S."/>
            <person name="Mayer K.F.X."/>
            <person name="Goodstein D."/>
            <person name="Casacuberta J.M."/>
            <person name="Vandepoele K."/>
            <person name="Reski R."/>
            <person name="Cuming A.C."/>
            <person name="Tuskan G.A."/>
            <person name="Maumus F."/>
            <person name="Salse J."/>
            <person name="Schmutz J."/>
            <person name="Rensing S.A."/>
        </authorList>
    </citation>
    <scope>NUCLEOTIDE SEQUENCE [LARGE SCALE GENOMIC DNA]</scope>
    <source>
        <strain evidence="4 5">cv. Gransden 2004</strain>
    </source>
</reference>
<dbReference type="InterPro" id="IPR050923">
    <property type="entry name" value="Cell_Proc_Reg/RNA_Proc"/>
</dbReference>
<feature type="compositionally biased region" description="Low complexity" evidence="1">
    <location>
        <begin position="228"/>
        <end position="244"/>
    </location>
</feature>
<reference evidence="4" key="3">
    <citation type="submission" date="2020-12" db="UniProtKB">
        <authorList>
            <consortium name="EnsemblPlants"/>
        </authorList>
    </citation>
    <scope>IDENTIFICATION</scope>
</reference>
<dbReference type="Proteomes" id="UP000006727">
    <property type="component" value="Chromosome 1"/>
</dbReference>
<evidence type="ECO:0000313" key="5">
    <source>
        <dbReference type="Proteomes" id="UP000006727"/>
    </source>
</evidence>
<dbReference type="STRING" id="3218.A0A2K1L9V6"/>
<dbReference type="Gramene" id="Pp3c1_27160V3.3">
    <property type="protein sequence ID" value="Pp3c1_27160V3.3"/>
    <property type="gene ID" value="Pp3c1_27160"/>
</dbReference>
<dbReference type="InterPro" id="IPR000253">
    <property type="entry name" value="FHA_dom"/>
</dbReference>
<dbReference type="Gramene" id="Pp3c1_27160V3.1">
    <property type="protein sequence ID" value="Pp3c1_27160V3.1"/>
    <property type="gene ID" value="Pp3c1_27160"/>
</dbReference>
<dbReference type="EnsemblPlants" id="Pp3c1_27160V3.2">
    <property type="protein sequence ID" value="Pp3c1_27160V3.2"/>
    <property type="gene ID" value="Pp3c1_27160"/>
</dbReference>
<accession>A0A2K1L9V6</accession>
<feature type="region of interest" description="Disordered" evidence="1">
    <location>
        <begin position="205"/>
        <end position="244"/>
    </location>
</feature>
<reference evidence="3 5" key="1">
    <citation type="journal article" date="2008" name="Science">
        <title>The Physcomitrella genome reveals evolutionary insights into the conquest of land by plants.</title>
        <authorList>
            <person name="Rensing S."/>
            <person name="Lang D."/>
            <person name="Zimmer A."/>
            <person name="Terry A."/>
            <person name="Salamov A."/>
            <person name="Shapiro H."/>
            <person name="Nishiyama T."/>
            <person name="Perroud P.-F."/>
            <person name="Lindquist E."/>
            <person name="Kamisugi Y."/>
            <person name="Tanahashi T."/>
            <person name="Sakakibara K."/>
            <person name="Fujita T."/>
            <person name="Oishi K."/>
            <person name="Shin-I T."/>
            <person name="Kuroki Y."/>
            <person name="Toyoda A."/>
            <person name="Suzuki Y."/>
            <person name="Hashimoto A."/>
            <person name="Yamaguchi K."/>
            <person name="Sugano A."/>
            <person name="Kohara Y."/>
            <person name="Fujiyama A."/>
            <person name="Anterola A."/>
            <person name="Aoki S."/>
            <person name="Ashton N."/>
            <person name="Barbazuk W.B."/>
            <person name="Barker E."/>
            <person name="Bennetzen J."/>
            <person name="Bezanilla M."/>
            <person name="Blankenship R."/>
            <person name="Cho S.H."/>
            <person name="Dutcher S."/>
            <person name="Estelle M."/>
            <person name="Fawcett J.A."/>
            <person name="Gundlach H."/>
            <person name="Hanada K."/>
            <person name="Heyl A."/>
            <person name="Hicks K.A."/>
            <person name="Hugh J."/>
            <person name="Lohr M."/>
            <person name="Mayer K."/>
            <person name="Melkozernov A."/>
            <person name="Murata T."/>
            <person name="Nelson D."/>
            <person name="Pils B."/>
            <person name="Prigge M."/>
            <person name="Reiss B."/>
            <person name="Renner T."/>
            <person name="Rombauts S."/>
            <person name="Rushton P."/>
            <person name="Sanderfoot A."/>
            <person name="Schween G."/>
            <person name="Shiu S.-H."/>
            <person name="Stueber K."/>
            <person name="Theodoulou F.L."/>
            <person name="Tu H."/>
            <person name="Van de Peer Y."/>
            <person name="Verrier P.J."/>
            <person name="Waters E."/>
            <person name="Wood A."/>
            <person name="Yang L."/>
            <person name="Cove D."/>
            <person name="Cuming A."/>
            <person name="Hasebe M."/>
            <person name="Lucas S."/>
            <person name="Mishler D.B."/>
            <person name="Reski R."/>
            <person name="Grigoriev I."/>
            <person name="Quatrano R.S."/>
            <person name="Boore J.L."/>
        </authorList>
    </citation>
    <scope>NUCLEOTIDE SEQUENCE [LARGE SCALE GENOMIC DNA]</scope>
    <source>
        <strain evidence="4 5">cv. Gransden 2004</strain>
    </source>
</reference>
<dbReference type="PROSITE" id="PS50006">
    <property type="entry name" value="FHA_DOMAIN"/>
    <property type="match status" value="1"/>
</dbReference>
<evidence type="ECO:0000313" key="3">
    <source>
        <dbReference type="EMBL" id="PNR62816.1"/>
    </source>
</evidence>
<dbReference type="InterPro" id="IPR008984">
    <property type="entry name" value="SMAD_FHA_dom_sf"/>
</dbReference>
<feature type="domain" description="FHA" evidence="2">
    <location>
        <begin position="123"/>
        <end position="173"/>
    </location>
</feature>
<evidence type="ECO:0000313" key="4">
    <source>
        <dbReference type="EnsemblPlants" id="Pp3c1_27160V3.1"/>
    </source>
</evidence>
<dbReference type="Gene3D" id="2.60.200.20">
    <property type="match status" value="1"/>
</dbReference>
<dbReference type="EMBL" id="ABEU02000001">
    <property type="protein sequence ID" value="PNR62816.1"/>
    <property type="molecule type" value="Genomic_DNA"/>
</dbReference>
<dbReference type="PaxDb" id="3218-PP1S21_177V6.1"/>
<protein>
    <recommendedName>
        <fullName evidence="2">FHA domain-containing protein</fullName>
    </recommendedName>
</protein>
<dbReference type="EnsemblPlants" id="Pp3c1_27160V3.3">
    <property type="protein sequence ID" value="Pp3c1_27160V3.3"/>
    <property type="gene ID" value="Pp3c1_27160"/>
</dbReference>
<feature type="compositionally biased region" description="Low complexity" evidence="1">
    <location>
        <begin position="208"/>
        <end position="221"/>
    </location>
</feature>
<dbReference type="SMART" id="SM00240">
    <property type="entry name" value="FHA"/>
    <property type="match status" value="1"/>
</dbReference>
<dbReference type="EnsemblPlants" id="Pp3c1_27160V3.1">
    <property type="protein sequence ID" value="Pp3c1_27160V3.1"/>
    <property type="gene ID" value="Pp3c1_27160"/>
</dbReference>
<name>A0A2K1L9V6_PHYPA</name>